<feature type="compositionally biased region" description="Basic and acidic residues" evidence="7">
    <location>
        <begin position="1455"/>
        <end position="1467"/>
    </location>
</feature>
<protein>
    <recommendedName>
        <fullName evidence="10">UBA domain-containing protein</fullName>
    </recommendedName>
</protein>
<name>B8BW10_THAPS</name>
<dbReference type="GO" id="GO:0016020">
    <property type="term" value="C:membrane"/>
    <property type="evidence" value="ECO:0007669"/>
    <property type="project" value="UniProtKB-SubCell"/>
</dbReference>
<feature type="compositionally biased region" description="Polar residues" evidence="7">
    <location>
        <begin position="1832"/>
        <end position="1847"/>
    </location>
</feature>
<accession>B8BW10</accession>
<dbReference type="Proteomes" id="UP000001449">
    <property type="component" value="Chromosome 2"/>
</dbReference>
<reference evidence="8 9" key="2">
    <citation type="journal article" date="2008" name="Nature">
        <title>The Phaeodactylum genome reveals the evolutionary history of diatom genomes.</title>
        <authorList>
            <person name="Bowler C."/>
            <person name="Allen A.E."/>
            <person name="Badger J.H."/>
            <person name="Grimwood J."/>
            <person name="Jabbari K."/>
            <person name="Kuo A."/>
            <person name="Maheswari U."/>
            <person name="Martens C."/>
            <person name="Maumus F."/>
            <person name="Otillar R.P."/>
            <person name="Rayko E."/>
            <person name="Salamov A."/>
            <person name="Vandepoele K."/>
            <person name="Beszteri B."/>
            <person name="Gruber A."/>
            <person name="Heijde M."/>
            <person name="Katinka M."/>
            <person name="Mock T."/>
            <person name="Valentin K."/>
            <person name="Verret F."/>
            <person name="Berges J.A."/>
            <person name="Brownlee C."/>
            <person name="Cadoret J.P."/>
            <person name="Chiovitti A."/>
            <person name="Choi C.J."/>
            <person name="Coesel S."/>
            <person name="De Martino A."/>
            <person name="Detter J.C."/>
            <person name="Durkin C."/>
            <person name="Falciatore A."/>
            <person name="Fournet J."/>
            <person name="Haruta M."/>
            <person name="Huysman M.J."/>
            <person name="Jenkins B.D."/>
            <person name="Jiroutova K."/>
            <person name="Jorgensen R.E."/>
            <person name="Joubert Y."/>
            <person name="Kaplan A."/>
            <person name="Kroger N."/>
            <person name="Kroth P.G."/>
            <person name="La Roche J."/>
            <person name="Lindquist E."/>
            <person name="Lommer M."/>
            <person name="Martin-Jezequel V."/>
            <person name="Lopez P.J."/>
            <person name="Lucas S."/>
            <person name="Mangogna M."/>
            <person name="McGinnis K."/>
            <person name="Medlin L.K."/>
            <person name="Montsant A."/>
            <person name="Oudot-Le Secq M.P."/>
            <person name="Napoli C."/>
            <person name="Obornik M."/>
            <person name="Parker M.S."/>
            <person name="Petit J.L."/>
            <person name="Porcel B.M."/>
            <person name="Poulsen N."/>
            <person name="Robison M."/>
            <person name="Rychlewski L."/>
            <person name="Rynearson T.A."/>
            <person name="Schmutz J."/>
            <person name="Shapiro H."/>
            <person name="Siaut M."/>
            <person name="Stanley M."/>
            <person name="Sussman M.R."/>
            <person name="Taylor A.R."/>
            <person name="Vardi A."/>
            <person name="von Dassow P."/>
            <person name="Vyverman W."/>
            <person name="Willis A."/>
            <person name="Wyrwicz L.S."/>
            <person name="Rokhsar D.S."/>
            <person name="Weissenbach J."/>
            <person name="Armbrust E.V."/>
            <person name="Green B.R."/>
            <person name="Van de Peer Y."/>
            <person name="Grigoriev I.V."/>
        </authorList>
    </citation>
    <scope>NUCLEOTIDE SEQUENCE [LARGE SCALE GENOMIC DNA]</scope>
    <source>
        <strain evidence="8 9">CCMP1335</strain>
    </source>
</reference>
<evidence type="ECO:0000256" key="3">
    <source>
        <dbReference type="ARBA" id="ARBA00022692"/>
    </source>
</evidence>
<feature type="region of interest" description="Disordered" evidence="7">
    <location>
        <begin position="1455"/>
        <end position="1475"/>
    </location>
</feature>
<feature type="region of interest" description="Disordered" evidence="7">
    <location>
        <begin position="1795"/>
        <end position="1916"/>
    </location>
</feature>
<dbReference type="GeneID" id="7452948"/>
<feature type="region of interest" description="Disordered" evidence="7">
    <location>
        <begin position="1405"/>
        <end position="1425"/>
    </location>
</feature>
<dbReference type="PANTHER" id="PTHR11266">
    <property type="entry name" value="PEROXISOMAL MEMBRANE PROTEIN 2, PXMP2 MPV17"/>
    <property type="match status" value="1"/>
</dbReference>
<proteinExistence type="inferred from homology"/>
<dbReference type="Gene3D" id="1.10.8.10">
    <property type="entry name" value="DNA helicase RuvA subunit, C-terminal domain"/>
    <property type="match status" value="1"/>
</dbReference>
<feature type="coiled-coil region" evidence="6">
    <location>
        <begin position="1696"/>
        <end position="1723"/>
    </location>
</feature>
<dbReference type="GO" id="GO:0005737">
    <property type="term" value="C:cytoplasm"/>
    <property type="evidence" value="ECO:0000318"/>
    <property type="project" value="GO_Central"/>
</dbReference>
<dbReference type="PaxDb" id="35128-Thaps3022"/>
<feature type="compositionally biased region" description="Acidic residues" evidence="7">
    <location>
        <begin position="499"/>
        <end position="513"/>
    </location>
</feature>
<evidence type="ECO:0000313" key="8">
    <source>
        <dbReference type="EMBL" id="EED95031.1"/>
    </source>
</evidence>
<evidence type="ECO:0000256" key="7">
    <source>
        <dbReference type="SAM" id="MobiDB-lite"/>
    </source>
</evidence>
<evidence type="ECO:0000256" key="2">
    <source>
        <dbReference type="ARBA" id="ARBA00006824"/>
    </source>
</evidence>
<evidence type="ECO:0000256" key="1">
    <source>
        <dbReference type="ARBA" id="ARBA00004141"/>
    </source>
</evidence>
<comment type="similarity">
    <text evidence="2">Belongs to the peroxisomal membrane protein PXMP2/4 family.</text>
</comment>
<dbReference type="InParanoid" id="B8BW10"/>
<reference evidence="8 9" key="1">
    <citation type="journal article" date="2004" name="Science">
        <title>The genome of the diatom Thalassiosira pseudonana: ecology, evolution, and metabolism.</title>
        <authorList>
            <person name="Armbrust E.V."/>
            <person name="Berges J.A."/>
            <person name="Bowler C."/>
            <person name="Green B.R."/>
            <person name="Martinez D."/>
            <person name="Putnam N.H."/>
            <person name="Zhou S."/>
            <person name="Allen A.E."/>
            <person name="Apt K.E."/>
            <person name="Bechner M."/>
            <person name="Brzezinski M.A."/>
            <person name="Chaal B.K."/>
            <person name="Chiovitti A."/>
            <person name="Davis A.K."/>
            <person name="Demarest M.S."/>
            <person name="Detter J.C."/>
            <person name="Glavina T."/>
            <person name="Goodstein D."/>
            <person name="Hadi M.Z."/>
            <person name="Hellsten U."/>
            <person name="Hildebrand M."/>
            <person name="Jenkins B.D."/>
            <person name="Jurka J."/>
            <person name="Kapitonov V.V."/>
            <person name="Kroger N."/>
            <person name="Lau W.W."/>
            <person name="Lane T.W."/>
            <person name="Larimer F.W."/>
            <person name="Lippmeier J.C."/>
            <person name="Lucas S."/>
            <person name="Medina M."/>
            <person name="Montsant A."/>
            <person name="Obornik M."/>
            <person name="Parker M.S."/>
            <person name="Palenik B."/>
            <person name="Pazour G.J."/>
            <person name="Richardson P.M."/>
            <person name="Rynearson T.A."/>
            <person name="Saito M.A."/>
            <person name="Schwartz D.C."/>
            <person name="Thamatrakoln K."/>
            <person name="Valentin K."/>
            <person name="Vardi A."/>
            <person name="Wilkerson F.P."/>
            <person name="Rokhsar D.S."/>
        </authorList>
    </citation>
    <scope>NUCLEOTIDE SEQUENCE [LARGE SCALE GENOMIC DNA]</scope>
    <source>
        <strain evidence="8 9">CCMP1335</strain>
    </source>
</reference>
<dbReference type="RefSeq" id="XP_002287588.1">
    <property type="nucleotide sequence ID" value="XM_002287552.1"/>
</dbReference>
<evidence type="ECO:0000256" key="6">
    <source>
        <dbReference type="SAM" id="Coils"/>
    </source>
</evidence>
<gene>
    <name evidence="8" type="ORF">THAPSDRAFT_3022</name>
</gene>
<keyword evidence="4" id="KW-1133">Transmembrane helix</keyword>
<feature type="compositionally biased region" description="Basic and acidic residues" evidence="7">
    <location>
        <begin position="1803"/>
        <end position="1818"/>
    </location>
</feature>
<dbReference type="KEGG" id="tps:THAPSDRAFT_3022"/>
<feature type="compositionally biased region" description="Polar residues" evidence="7">
    <location>
        <begin position="1861"/>
        <end position="1879"/>
    </location>
</feature>
<dbReference type="HOGENOM" id="CLU_230885_0_0_1"/>
<evidence type="ECO:0000256" key="4">
    <source>
        <dbReference type="ARBA" id="ARBA00022989"/>
    </source>
</evidence>
<dbReference type="PANTHER" id="PTHR11266:SF80">
    <property type="entry name" value="PEROXISOMAL MEMBRANE PROTEIN 2"/>
    <property type="match status" value="1"/>
</dbReference>
<comment type="subcellular location">
    <subcellularLocation>
        <location evidence="1">Membrane</location>
        <topology evidence="1">Multi-pass membrane protein</topology>
    </subcellularLocation>
</comment>
<evidence type="ECO:0000313" key="9">
    <source>
        <dbReference type="Proteomes" id="UP000001449"/>
    </source>
</evidence>
<organism evidence="8 9">
    <name type="scientific">Thalassiosira pseudonana</name>
    <name type="common">Marine diatom</name>
    <name type="synonym">Cyclotella nana</name>
    <dbReference type="NCBI Taxonomy" id="35128"/>
    <lineage>
        <taxon>Eukaryota</taxon>
        <taxon>Sar</taxon>
        <taxon>Stramenopiles</taxon>
        <taxon>Ochrophyta</taxon>
        <taxon>Bacillariophyta</taxon>
        <taxon>Coscinodiscophyceae</taxon>
        <taxon>Thalassiosirophycidae</taxon>
        <taxon>Thalassiosirales</taxon>
        <taxon>Thalassiosiraceae</taxon>
        <taxon>Thalassiosira</taxon>
    </lineage>
</organism>
<keyword evidence="6" id="KW-0175">Coiled coil</keyword>
<dbReference type="Gene3D" id="1.10.238.10">
    <property type="entry name" value="EF-hand"/>
    <property type="match status" value="1"/>
</dbReference>
<keyword evidence="9" id="KW-1185">Reference proteome</keyword>
<dbReference type="EMBL" id="CM000639">
    <property type="protein sequence ID" value="EED95031.1"/>
    <property type="molecule type" value="Genomic_DNA"/>
</dbReference>
<feature type="region of interest" description="Disordered" evidence="7">
    <location>
        <begin position="499"/>
        <end position="544"/>
    </location>
</feature>
<dbReference type="InterPro" id="IPR007248">
    <property type="entry name" value="Mpv17_PMP22"/>
</dbReference>
<keyword evidence="3" id="KW-0812">Transmembrane</keyword>
<evidence type="ECO:0000256" key="5">
    <source>
        <dbReference type="ARBA" id="ARBA00023136"/>
    </source>
</evidence>
<sequence>MKSSYRPTALERAYSTHLLLTYFATPVDASCNDEAEIRVAGRDAVPFLTTSGVERSLLRLIWSVADPEGVGTLTVRSQFHTIIRLTAMAQAHFLPPNPDTSTLNEALVNNAHLVMSLPTFAADGSPPSVAYLLGTYPSNANSASVGVVVQGVGNVGSGGGGGINQNEADISNMLTNHDFQYQLWQKQQRGDSTDSWGVAAGTPTQVAHLSVSDAFGELPEVEDRPLPSLQSPPLAGEMNVLECLQEGGVDTETEPLEEEDGDEFGDFDCVQVQQATFDGNAIEQLQPTDGVLFGYDDGAVQNEPIANTFAADKDEDDDFDEVVPHPKDDNQPMTDNGANFYTARHNADETFGSFGCHESTDENANEQPQLSVNTASTLSNEQPQLSVNTASTLSISDAFDSLIGKQQGDTAPVAFGYSEDNSEGPSFCEDSNFGNFETAVDGSISEEKKCSDEMDLTQEKAVDVDRLSAFDAMGDVQDAPLPPLESFSPMVLDGAEHLTEEEEGDDGFGEFESETPGINEESPDNTDESLPNDPIVGTSNTAPLSAFDAREDAQDAPLVAYEDESDDFGDFEVPPQLFPEGNAEFGDFDDAKVELDNGDGGVAVGGAECIGVYDTDYSINATTTDEAMPDDTKNTPSLSAFVALGDIQDVPLPPLDSFSPAIVEDIKHSVDEEESNDFGEFKDTIEAGIHTPLDIAQPITEITEVYTDTTNGGGESDDNPFDAFGGIQDAPLPPLESFSPAIFENTKHAVANIDDELDNCFGEYEGDIPADSDTIGVSPEAVSKQATEIYTETTNDAVDSEDNPFDILSDAPDAPLPPLESFSPAMVMRENTKQMTTENDIVTGDDAFGTLEGGNLAFSEGDTIIPSGDVPSGDFEGTEKSTTEPSINQDDFGTFESRTYETTAPASDANNFDAFNGFTSSHIVEPSVSFPSTAFGDEEFAAFESVPAVKDQSAQATNEKNHFVLFEVASGTEKENPSPMVSSVNDKVTDDGGFASFNATSFSVEEIPQTTYAVEDVEFASFEEPSAFEVSTFDDDEVGEDFGGFASFEEASAEVTATQDADDVEFSASNSAGSNDNLQQHEFNIDTDSPDNFGDFSDFGSSPSSDIPVEKAVSILRRRLSNIQCLPTLFPSKETVLEGFDRCSNNAADPTKYQQLERCVILCERLAAKNSSLNDQWKTLITNVKSDLERGIKILDFAANLTVEDRSIVVKTAKLLNHFSGLAEFVRIVRSIAATIGDVLCLDESIELQRASLLDWNNNAIVSGAVVIEELWSEIRSKAADLVILPQLESVAEIRARVLTHVGNDMCQLTLQPLSSEKSGESTSTSSPRTIDQLMQCCGKDTSTTGMVTHNQTDTSSSGLVVVSVDGDGCTDNKSSEASMASPYHANAGETRIGGHKAGDLQLPANSFSSAASPTPSSATSARPTMLSDTAKAALEITFPKCSICETSWFDPVENKDNNGNDGDLKPAAKTSPPFERRRRIRPSHFDLLPMPICKCTTKLVLPPLPYDASSTIVDTKTFIKALSKVQAFPFKLLAICKSCLQQRIDTSDEVIEHDYHQGHIENGQRNVKFTVNTDCVQCHTKFSRRALEKMLKNTDSFILSTNEGKKKRTTNWHDAVYASIQLWWEQHGCCGEGGDSDDCYSYTSCSDSDIDEDHKKKSSHRVESGKGELRELLMQKDPQFRALIEGEDYAKKLELEEKARLKEMEEKEMRDLELAKKIAAELGSADAGEPTTTMSVQDETEENDRQMALRLQEKYKRQSIGGKAPKKRNTIIEALKKQSPTTTSIPTVVLDAASNSDIDESDGNKLRDATRGKRESDPSDVDEGDRKCLTTKRSTLSNGNATTSHSKPAAKSPTPERFKSSPTSVAHATNHNENLSGSTKKRSLDNNSSFDGASAAKNPRQNERNSLEAQSSDTTATEESLSMLVNVLGFCKGAAERCLKDADGDANLAASMLYSEEADLAQQERELVVRRITKNSTPSVSNTAAKKAVKQSAKSESSSAFASTTSKSATAETAPKSFAERHPFAFQLAVATSKTSAADAMVQVVVEKKQLSEIDYKRNGIFVVFGFAYLGGFQYWLMVNKFGKWFPTRARFAQLSLGEKLKDTAGMLDALKMVAFDVFVHLPLIYFPAYYTCKEIVTGTSWNPLDWVKDGCTKYWGNKEEDLTAMIKLWGPSDCIQFSMPIHISMPFRHMVSFFWTAYVSFTRGSSKSDEEMEKQEIAKVERRLTVSGDM</sequence>
<evidence type="ECO:0008006" key="10">
    <source>
        <dbReference type="Google" id="ProtNLM"/>
    </source>
</evidence>
<dbReference type="eggNOG" id="ENOG502RYC1">
    <property type="taxonomic scope" value="Eukaryota"/>
</dbReference>
<keyword evidence="5" id="KW-0472">Membrane</keyword>